<reference evidence="1 2" key="1">
    <citation type="submission" date="2021-03" db="EMBL/GenBank/DDBJ databases">
        <authorList>
            <person name="Kanchanasin P."/>
            <person name="Saeng-In P."/>
            <person name="Phongsopitanun W."/>
            <person name="Yuki M."/>
            <person name="Kudo T."/>
            <person name="Ohkuma M."/>
            <person name="Tanasupawat S."/>
        </authorList>
    </citation>
    <scope>NUCLEOTIDE SEQUENCE [LARGE SCALE GENOMIC DNA]</scope>
    <source>
        <strain evidence="1 2">L46</strain>
    </source>
</reference>
<name>A0ABS3R731_9ACTN</name>
<proteinExistence type="predicted"/>
<evidence type="ECO:0000313" key="2">
    <source>
        <dbReference type="Proteomes" id="UP000666915"/>
    </source>
</evidence>
<sequence length="248" mass="26235">MRTGFSAVEVPAGVRASWAVFDLAAGRAVAERRPAEVFRSASVVKVLMALDFLRGRVLEARDRELVEAMLRASDDAAADEVWERGGRAEIVERMVRRAGLRETVPPPADMPGWWGYTGMSAGDVVLVYRHAMAVPEGRFVLEQLGRMARRGADGFDQVFGIAEAGPSAVKQGWSGFEGEPDRRPAPAELGLGRPVLHTTGVVSGKIVVVLTLHPEGTSVEAAAGCVTALAKAVTGVTRVGSGSSSDGQ</sequence>
<dbReference type="SUPFAM" id="SSF56601">
    <property type="entry name" value="beta-lactamase/transpeptidase-like"/>
    <property type="match status" value="1"/>
</dbReference>
<protein>
    <recommendedName>
        <fullName evidence="3">Serine hydrolase</fullName>
    </recommendedName>
</protein>
<evidence type="ECO:0008006" key="3">
    <source>
        <dbReference type="Google" id="ProtNLM"/>
    </source>
</evidence>
<accession>A0ABS3R731</accession>
<keyword evidence="2" id="KW-1185">Reference proteome</keyword>
<organism evidence="1 2">
    <name type="scientific">Actinomadura nitritigenes</name>
    <dbReference type="NCBI Taxonomy" id="134602"/>
    <lineage>
        <taxon>Bacteria</taxon>
        <taxon>Bacillati</taxon>
        <taxon>Actinomycetota</taxon>
        <taxon>Actinomycetes</taxon>
        <taxon>Streptosporangiales</taxon>
        <taxon>Thermomonosporaceae</taxon>
        <taxon>Actinomadura</taxon>
    </lineage>
</organism>
<dbReference type="EMBL" id="JAGEOK010000022">
    <property type="protein sequence ID" value="MBO2441872.1"/>
    <property type="molecule type" value="Genomic_DNA"/>
</dbReference>
<dbReference type="Gene3D" id="3.40.710.10">
    <property type="entry name" value="DD-peptidase/beta-lactamase superfamily"/>
    <property type="match status" value="1"/>
</dbReference>
<gene>
    <name evidence="1" type="ORF">J4557_30555</name>
</gene>
<dbReference type="InterPro" id="IPR012338">
    <property type="entry name" value="Beta-lactam/transpept-like"/>
</dbReference>
<dbReference type="RefSeq" id="WP_208270223.1">
    <property type="nucleotide sequence ID" value="NZ_BAAAGM010000127.1"/>
</dbReference>
<evidence type="ECO:0000313" key="1">
    <source>
        <dbReference type="EMBL" id="MBO2441872.1"/>
    </source>
</evidence>
<comment type="caution">
    <text evidence="1">The sequence shown here is derived from an EMBL/GenBank/DDBJ whole genome shotgun (WGS) entry which is preliminary data.</text>
</comment>
<dbReference type="Proteomes" id="UP000666915">
    <property type="component" value="Unassembled WGS sequence"/>
</dbReference>